<evidence type="ECO:0000259" key="1">
    <source>
        <dbReference type="Pfam" id="PF10276"/>
    </source>
</evidence>
<proteinExistence type="predicted"/>
<feature type="domain" description="Zinc finger CHCC-type" evidence="1">
    <location>
        <begin position="39"/>
        <end position="61"/>
    </location>
</feature>
<name>Q82TJ3_NITEU</name>
<dbReference type="HOGENOM" id="CLU_083053_4_1_4"/>
<dbReference type="STRING" id="228410.NE1894"/>
<dbReference type="KEGG" id="neu:NE1894"/>
<accession>Q82TJ3</accession>
<gene>
    <name evidence="2" type="ordered locus">NE1894</name>
</gene>
<dbReference type="Proteomes" id="UP000001416">
    <property type="component" value="Chromosome"/>
</dbReference>
<dbReference type="InterPro" id="IPR019401">
    <property type="entry name" value="Znf_CHCC"/>
</dbReference>
<dbReference type="Pfam" id="PF10276">
    <property type="entry name" value="zf-CHCC"/>
    <property type="match status" value="1"/>
</dbReference>
<keyword evidence="3" id="KW-1185">Reference proteome</keyword>
<sequence>MKLPMNTSSTPAYPQEIEISPDDLPLYCPNPLMDARSWHPRVFLEIEATGSAMCPYCSTQYILKGTPNPDHHHS</sequence>
<dbReference type="EMBL" id="AL954747">
    <property type="protein sequence ID" value="CAD85805.1"/>
    <property type="molecule type" value="Genomic_DNA"/>
</dbReference>
<evidence type="ECO:0000313" key="2">
    <source>
        <dbReference type="EMBL" id="CAD85805.1"/>
    </source>
</evidence>
<organism evidence="2 3">
    <name type="scientific">Nitrosomonas europaea (strain ATCC 19718 / CIP 103999 / KCTC 2705 / NBRC 14298)</name>
    <dbReference type="NCBI Taxonomy" id="228410"/>
    <lineage>
        <taxon>Bacteria</taxon>
        <taxon>Pseudomonadati</taxon>
        <taxon>Pseudomonadota</taxon>
        <taxon>Betaproteobacteria</taxon>
        <taxon>Nitrosomonadales</taxon>
        <taxon>Nitrosomonadaceae</taxon>
        <taxon>Nitrosomonas</taxon>
    </lineage>
</organism>
<dbReference type="eggNOG" id="COG4391">
    <property type="taxonomic scope" value="Bacteria"/>
</dbReference>
<reference evidence="2 3" key="1">
    <citation type="journal article" date="2003" name="J. Bacteriol.">
        <title>Complete genome sequence of the ammonia-oxidizing bacterium and obligate chemolithoautotroph Nitrosomonas europaea.</title>
        <authorList>
            <person name="Chain P."/>
            <person name="Lamerdin J."/>
            <person name="Larimer F."/>
            <person name="Regala W."/>
            <person name="Land M."/>
            <person name="Hauser L."/>
            <person name="Hooper A."/>
            <person name="Klotz M."/>
            <person name="Norton J."/>
            <person name="Sayavedra-Soto L."/>
            <person name="Arciero D."/>
            <person name="Hommes N."/>
            <person name="Whittaker M."/>
            <person name="Arp D."/>
        </authorList>
    </citation>
    <scope>NUCLEOTIDE SEQUENCE [LARGE SCALE GENOMIC DNA]</scope>
    <source>
        <strain evidence="3">ATCC 19718 / CIP 103999 / KCTC 2705 / NBRC 14298</strain>
    </source>
</reference>
<dbReference type="Gene3D" id="2.60.260.40">
    <property type="entry name" value="q5lls5 like domains"/>
    <property type="match status" value="1"/>
</dbReference>
<dbReference type="AlphaFoldDB" id="Q82TJ3"/>
<protein>
    <recommendedName>
        <fullName evidence="1">Zinc finger CHCC-type domain-containing protein</fullName>
    </recommendedName>
</protein>
<evidence type="ECO:0000313" key="3">
    <source>
        <dbReference type="Proteomes" id="UP000001416"/>
    </source>
</evidence>